<gene>
    <name evidence="2" type="ORF">BDZ85DRAFT_18664</name>
</gene>
<feature type="region of interest" description="Disordered" evidence="1">
    <location>
        <begin position="1"/>
        <end position="30"/>
    </location>
</feature>
<evidence type="ECO:0000313" key="3">
    <source>
        <dbReference type="Proteomes" id="UP000799538"/>
    </source>
</evidence>
<feature type="compositionally biased region" description="Polar residues" evidence="1">
    <location>
        <begin position="1"/>
        <end position="14"/>
    </location>
</feature>
<protein>
    <submittedName>
        <fullName evidence="2">Uncharacterized protein</fullName>
    </submittedName>
</protein>
<name>A0A6A6G7F3_9PEZI</name>
<keyword evidence="3" id="KW-1185">Reference proteome</keyword>
<dbReference type="AlphaFoldDB" id="A0A6A6G7F3"/>
<accession>A0A6A6G7F3</accession>
<evidence type="ECO:0000313" key="2">
    <source>
        <dbReference type="EMBL" id="KAF2221574.1"/>
    </source>
</evidence>
<evidence type="ECO:0000256" key="1">
    <source>
        <dbReference type="SAM" id="MobiDB-lite"/>
    </source>
</evidence>
<sequence length="181" mass="20170">MNSHSWESSRSTTPDEVEIAGHKHSFRDWDPSKSLSEVAEDYMKTRDYTTPVLTLADIHAMKRTAEEKKVEEQIAAKRKVAQDQILDQTELTAATTKVPRAKRAKQATLPGATRYNLRPRRAETIESGTTVNHQKAPKRARAAAAKATKTGKRKVPNTSKAAPLERKGPLNKKATRRSRSG</sequence>
<proteinExistence type="predicted"/>
<feature type="region of interest" description="Disordered" evidence="1">
    <location>
        <begin position="121"/>
        <end position="181"/>
    </location>
</feature>
<feature type="compositionally biased region" description="Basic residues" evidence="1">
    <location>
        <begin position="169"/>
        <end position="181"/>
    </location>
</feature>
<reference evidence="3" key="1">
    <citation type="journal article" date="2020" name="Stud. Mycol.">
        <title>101 Dothideomycetes genomes: A test case for predicting lifestyles and emergence of pathogens.</title>
        <authorList>
            <person name="Haridas S."/>
            <person name="Albert R."/>
            <person name="Binder M."/>
            <person name="Bloem J."/>
            <person name="LaButti K."/>
            <person name="Salamov A."/>
            <person name="Andreopoulos B."/>
            <person name="Baker S."/>
            <person name="Barry K."/>
            <person name="Bills G."/>
            <person name="Bluhm B."/>
            <person name="Cannon C."/>
            <person name="Castanera R."/>
            <person name="Culley D."/>
            <person name="Daum C."/>
            <person name="Ezra D."/>
            <person name="Gonzalez J."/>
            <person name="Henrissat B."/>
            <person name="Kuo A."/>
            <person name="Liang C."/>
            <person name="Lipzen A."/>
            <person name="Lutzoni F."/>
            <person name="Magnuson J."/>
            <person name="Mondo S."/>
            <person name="Nolan M."/>
            <person name="Ohm R."/>
            <person name="Pangilinan J."/>
            <person name="Park H.-J."/>
            <person name="Ramirez L."/>
            <person name="Alfaro M."/>
            <person name="Sun H."/>
            <person name="Tritt A."/>
            <person name="Yoshinaga Y."/>
            <person name="Zwiers L.-H."/>
            <person name="Turgeon B."/>
            <person name="Goodwin S."/>
            <person name="Spatafora J."/>
            <person name="Crous P."/>
            <person name="Grigoriev I."/>
        </authorList>
    </citation>
    <scope>NUCLEOTIDE SEQUENCE [LARGE SCALE GENOMIC DNA]</scope>
    <source>
        <strain evidence="3">CECT 20119</strain>
    </source>
</reference>
<organism evidence="2 3">
    <name type="scientific">Elsinoe ampelina</name>
    <dbReference type="NCBI Taxonomy" id="302913"/>
    <lineage>
        <taxon>Eukaryota</taxon>
        <taxon>Fungi</taxon>
        <taxon>Dikarya</taxon>
        <taxon>Ascomycota</taxon>
        <taxon>Pezizomycotina</taxon>
        <taxon>Dothideomycetes</taxon>
        <taxon>Dothideomycetidae</taxon>
        <taxon>Myriangiales</taxon>
        <taxon>Elsinoaceae</taxon>
        <taxon>Elsinoe</taxon>
    </lineage>
</organism>
<dbReference type="Proteomes" id="UP000799538">
    <property type="component" value="Unassembled WGS sequence"/>
</dbReference>
<dbReference type="EMBL" id="ML992510">
    <property type="protein sequence ID" value="KAF2221574.1"/>
    <property type="molecule type" value="Genomic_DNA"/>
</dbReference>